<dbReference type="RefSeq" id="XP_019082356.1">
    <property type="nucleotide sequence ID" value="XM_019226811.1"/>
</dbReference>
<dbReference type="PANTHER" id="PTHR23236">
    <property type="entry name" value="EUKARYOTIC TRANSLATION INITIATION FACTOR 4B/4H"/>
    <property type="match status" value="1"/>
</dbReference>
<keyword evidence="4" id="KW-1185">Reference proteome</keyword>
<evidence type="ECO:0000259" key="3">
    <source>
        <dbReference type="PROSITE" id="PS50102"/>
    </source>
</evidence>
<protein>
    <submittedName>
        <fullName evidence="5">Nucleolin 2-like</fullName>
    </submittedName>
</protein>
<dbReference type="InterPro" id="IPR000504">
    <property type="entry name" value="RRM_dom"/>
</dbReference>
<evidence type="ECO:0000313" key="5">
    <source>
        <dbReference type="RefSeq" id="XP_019082356.1"/>
    </source>
</evidence>
<evidence type="ECO:0000256" key="2">
    <source>
        <dbReference type="PROSITE-ProRule" id="PRU00176"/>
    </source>
</evidence>
<dbReference type="Proteomes" id="UP000694864">
    <property type="component" value="Chromosome 1"/>
</dbReference>
<dbReference type="SMART" id="SM00360">
    <property type="entry name" value="RRM"/>
    <property type="match status" value="1"/>
</dbReference>
<dbReference type="SUPFAM" id="SSF54928">
    <property type="entry name" value="RNA-binding domain, RBD"/>
    <property type="match status" value="1"/>
</dbReference>
<organism evidence="4 5">
    <name type="scientific">Camelina sativa</name>
    <name type="common">False flax</name>
    <name type="synonym">Myagrum sativum</name>
    <dbReference type="NCBI Taxonomy" id="90675"/>
    <lineage>
        <taxon>Eukaryota</taxon>
        <taxon>Viridiplantae</taxon>
        <taxon>Streptophyta</taxon>
        <taxon>Embryophyta</taxon>
        <taxon>Tracheophyta</taxon>
        <taxon>Spermatophyta</taxon>
        <taxon>Magnoliopsida</taxon>
        <taxon>eudicotyledons</taxon>
        <taxon>Gunneridae</taxon>
        <taxon>Pentapetalae</taxon>
        <taxon>rosids</taxon>
        <taxon>malvids</taxon>
        <taxon>Brassicales</taxon>
        <taxon>Brassicaceae</taxon>
        <taxon>Camelineae</taxon>
        <taxon>Camelina</taxon>
    </lineage>
</organism>
<feature type="domain" description="RRM" evidence="3">
    <location>
        <begin position="20"/>
        <end position="81"/>
    </location>
</feature>
<dbReference type="PANTHER" id="PTHR23236:SF11">
    <property type="entry name" value="EUKARYOTIC TRANSLATION INITIATION FACTOR 4H"/>
    <property type="match status" value="1"/>
</dbReference>
<evidence type="ECO:0000313" key="4">
    <source>
        <dbReference type="Proteomes" id="UP000694864"/>
    </source>
</evidence>
<keyword evidence="1 2" id="KW-0694">RNA-binding</keyword>
<name>A0ABM1Q6G8_CAMSA</name>
<evidence type="ECO:0000256" key="1">
    <source>
        <dbReference type="ARBA" id="ARBA00022884"/>
    </source>
</evidence>
<dbReference type="InterPro" id="IPR012677">
    <property type="entry name" value="Nucleotide-bd_a/b_plait_sf"/>
</dbReference>
<dbReference type="Pfam" id="PF00076">
    <property type="entry name" value="RRM_1"/>
    <property type="match status" value="1"/>
</dbReference>
<accession>A0ABM1Q6G8</accession>
<sequence>MVNAEQKSNAKQPKKQGGSKTLFAYNLSFRINRSDIEDFFKEAGEVVDVRIASREDGTLKGFGHVEFASADAAHKALQLNG</sequence>
<dbReference type="PROSITE" id="PS50102">
    <property type="entry name" value="RRM"/>
    <property type="match status" value="1"/>
</dbReference>
<proteinExistence type="predicted"/>
<reference evidence="5" key="2">
    <citation type="submission" date="2025-08" db="UniProtKB">
        <authorList>
            <consortium name="RefSeq"/>
        </authorList>
    </citation>
    <scope>IDENTIFICATION</scope>
    <source>
        <tissue evidence="5">Leaf</tissue>
    </source>
</reference>
<dbReference type="GeneID" id="104783800"/>
<gene>
    <name evidence="5" type="primary">LOC104783800</name>
</gene>
<dbReference type="InterPro" id="IPR035979">
    <property type="entry name" value="RBD_domain_sf"/>
</dbReference>
<dbReference type="Gene3D" id="3.30.70.330">
    <property type="match status" value="1"/>
</dbReference>
<reference evidence="4" key="1">
    <citation type="journal article" date="2014" name="Nat. Commun.">
        <title>The emerging biofuel crop Camelina sativa retains a highly undifferentiated hexaploid genome structure.</title>
        <authorList>
            <person name="Kagale S."/>
            <person name="Koh C."/>
            <person name="Nixon J."/>
            <person name="Bollina V."/>
            <person name="Clarke W.E."/>
            <person name="Tuteja R."/>
            <person name="Spillane C."/>
            <person name="Robinson S.J."/>
            <person name="Links M.G."/>
            <person name="Clarke C."/>
            <person name="Higgins E.E."/>
            <person name="Huebert T."/>
            <person name="Sharpe A.G."/>
            <person name="Parkin I.A."/>
        </authorList>
    </citation>
    <scope>NUCLEOTIDE SEQUENCE [LARGE SCALE GENOMIC DNA]</scope>
    <source>
        <strain evidence="4">cv. DH55</strain>
    </source>
</reference>